<evidence type="ECO:0000256" key="2">
    <source>
        <dbReference type="PROSITE-ProRule" id="PRU00176"/>
    </source>
</evidence>
<dbReference type="Gene3D" id="3.30.70.330">
    <property type="match status" value="4"/>
</dbReference>
<dbReference type="VEuPathDB" id="FungiDB:SCODWIG_00677"/>
<organism evidence="4 5">
    <name type="scientific">Saccharomycodes ludwigii</name>
    <dbReference type="NCBI Taxonomy" id="36035"/>
    <lineage>
        <taxon>Eukaryota</taxon>
        <taxon>Fungi</taxon>
        <taxon>Dikarya</taxon>
        <taxon>Ascomycota</taxon>
        <taxon>Saccharomycotina</taxon>
        <taxon>Saccharomycetes</taxon>
        <taxon>Saccharomycodales</taxon>
        <taxon>Saccharomycodaceae</taxon>
        <taxon>Saccharomycodes</taxon>
    </lineage>
</organism>
<dbReference type="InterPro" id="IPR012677">
    <property type="entry name" value="Nucleotide-bd_a/b_plait_sf"/>
</dbReference>
<dbReference type="InterPro" id="IPR035979">
    <property type="entry name" value="RBD_domain_sf"/>
</dbReference>
<dbReference type="SUPFAM" id="SSF54928">
    <property type="entry name" value="RNA-binding domain, RBD"/>
    <property type="match status" value="2"/>
</dbReference>
<evidence type="ECO:0000256" key="1">
    <source>
        <dbReference type="ARBA" id="ARBA00022884"/>
    </source>
</evidence>
<feature type="domain" description="RRM" evidence="3">
    <location>
        <begin position="37"/>
        <end position="108"/>
    </location>
</feature>
<proteinExistence type="predicted"/>
<dbReference type="Pfam" id="PF00076">
    <property type="entry name" value="RRM_1"/>
    <property type="match status" value="2"/>
</dbReference>
<dbReference type="PROSITE" id="PS50102">
    <property type="entry name" value="RRM"/>
    <property type="match status" value="2"/>
</dbReference>
<sequence>MDSKTIKRKADEDLDTQIAPPTKILANKETQHNRENATLLIQNLPSNANVNKIRNFFKGYGEIKNIDHIKSLMVAKIEFTTHCEALIGLTRTLKKFNDNVVTVKWYNSNCTLWCTNYPPNYTIQNLKQLFTQFGGAVLSIRTPSLRYNSNRRFAYIDMLEQEQAIECLTKLNGFRIENYTLVVKKSDTSNKSKRTDTALRDGREIIISNIQTDIDKEQLLNHILDVAHIETDAIETYTFPPTTPNIAFITFKDKNTAAIISKLHQIDFAQNKIYIKRADKKAYLERQKIKKILNTRRNNPLYDKIIKLSPINDKTSKEKLKSMIISNSSLKAEDIDNIFLVADQGFTLIIFKESKVAAKFMLEFNNKKINRSTMVCNYL</sequence>
<dbReference type="SMART" id="SM00360">
    <property type="entry name" value="RRM"/>
    <property type="match status" value="4"/>
</dbReference>
<evidence type="ECO:0000259" key="3">
    <source>
        <dbReference type="PROSITE" id="PS50102"/>
    </source>
</evidence>
<accession>A0A376B2K5</accession>
<dbReference type="GO" id="GO:0003723">
    <property type="term" value="F:RNA binding"/>
    <property type="evidence" value="ECO:0007669"/>
    <property type="project" value="UniProtKB-UniRule"/>
</dbReference>
<reference evidence="5" key="1">
    <citation type="submission" date="2018-06" db="EMBL/GenBank/DDBJ databases">
        <authorList>
            <person name="Guldener U."/>
        </authorList>
    </citation>
    <scope>NUCLEOTIDE SEQUENCE [LARGE SCALE GENOMIC DNA]</scope>
    <source>
        <strain evidence="5">UTAD17</strain>
    </source>
</reference>
<keyword evidence="1 2" id="KW-0694">RNA-binding</keyword>
<evidence type="ECO:0000313" key="4">
    <source>
        <dbReference type="EMBL" id="SSD58916.1"/>
    </source>
</evidence>
<dbReference type="InterPro" id="IPR000504">
    <property type="entry name" value="RRM_dom"/>
</dbReference>
<dbReference type="Proteomes" id="UP000262825">
    <property type="component" value="Unassembled WGS sequence"/>
</dbReference>
<dbReference type="EMBL" id="UFAJ01000064">
    <property type="protein sequence ID" value="SSD58916.1"/>
    <property type="molecule type" value="Genomic_DNA"/>
</dbReference>
<dbReference type="AlphaFoldDB" id="A0A376B2K5"/>
<gene>
    <name evidence="4" type="ORF">SCODWIG_00677</name>
</gene>
<dbReference type="InterPro" id="IPR031766">
    <property type="entry name" value="RRM_occluded"/>
</dbReference>
<name>A0A376B2K5_9ASCO</name>
<protein>
    <recommendedName>
        <fullName evidence="3">RRM domain-containing protein</fullName>
    </recommendedName>
</protein>
<keyword evidence="5" id="KW-1185">Reference proteome</keyword>
<dbReference type="Pfam" id="PF16842">
    <property type="entry name" value="RRM_occluded"/>
    <property type="match status" value="1"/>
</dbReference>
<evidence type="ECO:0000313" key="5">
    <source>
        <dbReference type="Proteomes" id="UP000262825"/>
    </source>
</evidence>
<feature type="domain" description="RRM" evidence="3">
    <location>
        <begin position="110"/>
        <end position="188"/>
    </location>
</feature>
<dbReference type="PANTHER" id="PTHR10352">
    <property type="entry name" value="EUKARYOTIC TRANSLATION INITIATION FACTOR 3 SUBUNIT G"/>
    <property type="match status" value="1"/>
</dbReference>